<accession>A0A5A7QRF0</accession>
<dbReference type="Proteomes" id="UP000325081">
    <property type="component" value="Unassembled WGS sequence"/>
</dbReference>
<keyword evidence="10" id="KW-1185">Reference proteome</keyword>
<evidence type="ECO:0000313" key="9">
    <source>
        <dbReference type="EMBL" id="GER47794.1"/>
    </source>
</evidence>
<dbReference type="GO" id="GO:0005524">
    <property type="term" value="F:ATP binding"/>
    <property type="evidence" value="ECO:0007669"/>
    <property type="project" value="UniProtKB-UniRule"/>
</dbReference>
<protein>
    <submittedName>
        <fullName evidence="9">Protein kinase family protein</fullName>
    </submittedName>
</protein>
<keyword evidence="5 6" id="KW-0067">ATP-binding</keyword>
<name>A0A5A7QRF0_STRAF</name>
<evidence type="ECO:0000256" key="5">
    <source>
        <dbReference type="ARBA" id="ARBA00022840"/>
    </source>
</evidence>
<feature type="domain" description="Protein kinase" evidence="8">
    <location>
        <begin position="620"/>
        <end position="912"/>
    </location>
</feature>
<dbReference type="PRINTS" id="PR00109">
    <property type="entry name" value="TYRKINASE"/>
</dbReference>
<dbReference type="Gene3D" id="1.10.510.10">
    <property type="entry name" value="Transferase(Phosphotransferase) domain 1"/>
    <property type="match status" value="1"/>
</dbReference>
<gene>
    <name evidence="9" type="ORF">STAS_24926</name>
</gene>
<feature type="binding site" evidence="6">
    <location>
        <position position="647"/>
    </location>
    <ligand>
        <name>ATP</name>
        <dbReference type="ChEBI" id="CHEBI:30616"/>
    </ligand>
</feature>
<dbReference type="PANTHER" id="PTHR44329:SF96">
    <property type="entry name" value="OS04G0610900 PROTEIN"/>
    <property type="match status" value="1"/>
</dbReference>
<dbReference type="EMBL" id="BKCP01008070">
    <property type="protein sequence ID" value="GER47794.1"/>
    <property type="molecule type" value="Genomic_DNA"/>
</dbReference>
<dbReference type="InterPro" id="IPR011009">
    <property type="entry name" value="Kinase-like_dom_sf"/>
</dbReference>
<sequence>MPHRTTYFFPRQFPDRSPNQSSRLVADHENKFSASDVKSEDFQREGVALKSDAGESISARGVTGDKIPVKQLSAYVKWLSDKKKKEKSREGNLGPVRAARLYEIDDTIEEEEEVNQPLLKLPPPSDGRRISSSGSNFIGGVEGQISLQRLSSAGSTSYAGSLFSGTTLDGTWSPVTTGVLKEDSTAQGSGAGQSEGSGEAQRQKEGYHLQIMLTRRLTEQASLTAEPLPLPECRFAGSSDPETVSYRLWVSGCLSYSDKISDGFYNILGMNPYLWLMCNDLEEGKKMPSLMALKTIDPEDTTLEVTLVDRRGDSQLRELEDKAQEIYFAAESTPAMAERLGKLVAEHMGGSFPMERGDFRLGWKLMNQRLKDFNKCIVIPIGSLSMGLCRHRAILFKKLADYVGLPCRIARGCKYCISDHRSSCLIKIDDERKLPSRELVVDLVGKPGNLHGPDSSINGSIISVPSPLQISHLKEFQQDGQSEVDCQLLNSKYASDKNNPFYAVNLSNTKDISIPENAKDGGCTPEVLDAAISEDHSQEGGDRIIIKQTYKREVVLARNAVSTQAERHPAIVTFSESKDPLEVNSKFQDHGKHLASNIPRYLNLEPSLAMDWLEISWDELHIKERVGAGSFGTVHRAEWHGSDVAVKVLTLQDFHEDQLKEFLREQNFLPEELSFSEFSISCLADWATGSHVCLYTFLKVAIMKRIRHPNVVLFMGAVTKRPHLSIVTEYLPRGSLFRLIHKPAAGEILDQRRRLRMALDVAKGINYLHRLTPPIVHWDLKSPNLLVDRNWTVKVCDFGLSRFKANTFISSKSVAGTPEWMAPEFLRGEPSNEKSDVYSFGVILWELVTMQQPWIGLSPAQVVGAVGFQNRRLVIPQNTSPMLVSLMESCWADDPTQRPSFVNIVDSLKKLLKSPLQLIQMGGQ</sequence>
<dbReference type="InterPro" id="IPR008271">
    <property type="entry name" value="Ser/Thr_kinase_AS"/>
</dbReference>
<dbReference type="InterPro" id="IPR000719">
    <property type="entry name" value="Prot_kinase_dom"/>
</dbReference>
<keyword evidence="1" id="KW-0723">Serine/threonine-protein kinase</keyword>
<dbReference type="PANTHER" id="PTHR44329">
    <property type="entry name" value="SERINE/THREONINE-PROTEIN KINASE TNNI3K-RELATED"/>
    <property type="match status" value="1"/>
</dbReference>
<reference evidence="10" key="1">
    <citation type="journal article" date="2019" name="Curr. Biol.">
        <title>Genome Sequence of Striga asiatica Provides Insight into the Evolution of Plant Parasitism.</title>
        <authorList>
            <person name="Yoshida S."/>
            <person name="Kim S."/>
            <person name="Wafula E.K."/>
            <person name="Tanskanen J."/>
            <person name="Kim Y.M."/>
            <person name="Honaas L."/>
            <person name="Yang Z."/>
            <person name="Spallek T."/>
            <person name="Conn C.E."/>
            <person name="Ichihashi Y."/>
            <person name="Cheong K."/>
            <person name="Cui S."/>
            <person name="Der J.P."/>
            <person name="Gundlach H."/>
            <person name="Jiao Y."/>
            <person name="Hori C."/>
            <person name="Ishida J.K."/>
            <person name="Kasahara H."/>
            <person name="Kiba T."/>
            <person name="Kim M.S."/>
            <person name="Koo N."/>
            <person name="Laohavisit A."/>
            <person name="Lee Y.H."/>
            <person name="Lumba S."/>
            <person name="McCourt P."/>
            <person name="Mortimer J.C."/>
            <person name="Mutuku J.M."/>
            <person name="Nomura T."/>
            <person name="Sasaki-Sekimoto Y."/>
            <person name="Seto Y."/>
            <person name="Wang Y."/>
            <person name="Wakatake T."/>
            <person name="Sakakibara H."/>
            <person name="Demura T."/>
            <person name="Yamaguchi S."/>
            <person name="Yoneyama K."/>
            <person name="Manabe R.I."/>
            <person name="Nelson D.C."/>
            <person name="Schulman A.H."/>
            <person name="Timko M.P."/>
            <person name="dePamphilis C.W."/>
            <person name="Choi D."/>
            <person name="Shirasu K."/>
        </authorList>
    </citation>
    <scope>NUCLEOTIDE SEQUENCE [LARGE SCALE GENOMIC DNA]</scope>
    <source>
        <strain evidence="10">cv. UVA1</strain>
    </source>
</reference>
<evidence type="ECO:0000313" key="10">
    <source>
        <dbReference type="Proteomes" id="UP000325081"/>
    </source>
</evidence>
<keyword evidence="2" id="KW-0808">Transferase</keyword>
<dbReference type="OrthoDB" id="339325at2759"/>
<comment type="caution">
    <text evidence="9">The sequence shown here is derived from an EMBL/GenBank/DDBJ whole genome shotgun (WGS) entry which is preliminary data.</text>
</comment>
<dbReference type="PROSITE" id="PS00108">
    <property type="entry name" value="PROTEIN_KINASE_ST"/>
    <property type="match status" value="1"/>
</dbReference>
<dbReference type="Pfam" id="PF07714">
    <property type="entry name" value="PK_Tyr_Ser-Thr"/>
    <property type="match status" value="1"/>
</dbReference>
<dbReference type="PROSITE" id="PS50011">
    <property type="entry name" value="PROTEIN_KINASE_DOM"/>
    <property type="match status" value="1"/>
</dbReference>
<evidence type="ECO:0000256" key="4">
    <source>
        <dbReference type="ARBA" id="ARBA00022777"/>
    </source>
</evidence>
<evidence type="ECO:0000256" key="3">
    <source>
        <dbReference type="ARBA" id="ARBA00022741"/>
    </source>
</evidence>
<dbReference type="AlphaFoldDB" id="A0A5A7QRF0"/>
<evidence type="ECO:0000259" key="8">
    <source>
        <dbReference type="PROSITE" id="PS50011"/>
    </source>
</evidence>
<dbReference type="CDD" id="cd13999">
    <property type="entry name" value="STKc_MAP3K-like"/>
    <property type="match status" value="1"/>
</dbReference>
<dbReference type="InterPro" id="IPR001245">
    <property type="entry name" value="Ser-Thr/Tyr_kinase_cat_dom"/>
</dbReference>
<evidence type="ECO:0000256" key="2">
    <source>
        <dbReference type="ARBA" id="ARBA00022679"/>
    </source>
</evidence>
<dbReference type="InterPro" id="IPR051681">
    <property type="entry name" value="Ser/Thr_Kinases-Pseudokinases"/>
</dbReference>
<organism evidence="9 10">
    <name type="scientific">Striga asiatica</name>
    <name type="common">Asiatic witchweed</name>
    <name type="synonym">Buchnera asiatica</name>
    <dbReference type="NCBI Taxonomy" id="4170"/>
    <lineage>
        <taxon>Eukaryota</taxon>
        <taxon>Viridiplantae</taxon>
        <taxon>Streptophyta</taxon>
        <taxon>Embryophyta</taxon>
        <taxon>Tracheophyta</taxon>
        <taxon>Spermatophyta</taxon>
        <taxon>Magnoliopsida</taxon>
        <taxon>eudicotyledons</taxon>
        <taxon>Gunneridae</taxon>
        <taxon>Pentapetalae</taxon>
        <taxon>asterids</taxon>
        <taxon>lamiids</taxon>
        <taxon>Lamiales</taxon>
        <taxon>Orobanchaceae</taxon>
        <taxon>Buchnereae</taxon>
        <taxon>Striga</taxon>
    </lineage>
</organism>
<feature type="region of interest" description="Disordered" evidence="7">
    <location>
        <begin position="1"/>
        <end position="23"/>
    </location>
</feature>
<evidence type="ECO:0000256" key="1">
    <source>
        <dbReference type="ARBA" id="ARBA00022527"/>
    </source>
</evidence>
<evidence type="ECO:0000256" key="7">
    <source>
        <dbReference type="SAM" id="MobiDB-lite"/>
    </source>
</evidence>
<dbReference type="SMART" id="SM00220">
    <property type="entry name" value="S_TKc"/>
    <property type="match status" value="1"/>
</dbReference>
<dbReference type="FunFam" id="1.10.510.10:FF:000193">
    <property type="entry name" value="Serine/threonine-protein kinase CTR1"/>
    <property type="match status" value="1"/>
</dbReference>
<dbReference type="Pfam" id="PF14381">
    <property type="entry name" value="EDR1_CTR1_ARMC3_pept"/>
    <property type="match status" value="1"/>
</dbReference>
<evidence type="ECO:0000256" key="6">
    <source>
        <dbReference type="PROSITE-ProRule" id="PRU10141"/>
    </source>
</evidence>
<dbReference type="PROSITE" id="PS00107">
    <property type="entry name" value="PROTEIN_KINASE_ATP"/>
    <property type="match status" value="1"/>
</dbReference>
<dbReference type="InterPro" id="IPR055164">
    <property type="entry name" value="EDR1/CTR1/ARMC3-like_pept-like"/>
</dbReference>
<keyword evidence="3 6" id="KW-0547">Nucleotide-binding</keyword>
<keyword evidence="4 9" id="KW-0418">Kinase</keyword>
<dbReference type="InterPro" id="IPR017441">
    <property type="entry name" value="Protein_kinase_ATP_BS"/>
</dbReference>
<dbReference type="GO" id="GO:0004674">
    <property type="term" value="F:protein serine/threonine kinase activity"/>
    <property type="evidence" value="ECO:0007669"/>
    <property type="project" value="UniProtKB-KW"/>
</dbReference>
<dbReference type="SUPFAM" id="SSF56112">
    <property type="entry name" value="Protein kinase-like (PK-like)"/>
    <property type="match status" value="1"/>
</dbReference>
<feature type="region of interest" description="Disordered" evidence="7">
    <location>
        <begin position="182"/>
        <end position="203"/>
    </location>
</feature>
<dbReference type="Gene3D" id="3.30.200.20">
    <property type="entry name" value="Phosphorylase Kinase, domain 1"/>
    <property type="match status" value="1"/>
</dbReference>
<proteinExistence type="predicted"/>